<evidence type="ECO:0000313" key="2">
    <source>
        <dbReference type="Proteomes" id="UP000184465"/>
    </source>
</evidence>
<gene>
    <name evidence="1" type="ORF">SAMN02745912_03728</name>
</gene>
<proteinExistence type="predicted"/>
<evidence type="ECO:0000313" key="1">
    <source>
        <dbReference type="EMBL" id="SHK57940.1"/>
    </source>
</evidence>
<sequence length="94" mass="11182">MRASFSRHYRRMVPEILKTLEFYSNNDVHKPIIEALEIIKQNFGSGFRYFSLPNNIPIEGVIRSKWRKFIIEKDEQGQERILIGTTMKYVCCKL</sequence>
<dbReference type="Proteomes" id="UP000184465">
    <property type="component" value="Unassembled WGS sequence"/>
</dbReference>
<organism evidence="1 2">
    <name type="scientific">Paramaledivibacter caminithermalis (strain DSM 15212 / CIP 107654 / DViRD3)</name>
    <name type="common">Clostridium caminithermale</name>
    <dbReference type="NCBI Taxonomy" id="1121301"/>
    <lineage>
        <taxon>Bacteria</taxon>
        <taxon>Bacillati</taxon>
        <taxon>Bacillota</taxon>
        <taxon>Clostridia</taxon>
        <taxon>Peptostreptococcales</taxon>
        <taxon>Caminicellaceae</taxon>
        <taxon>Paramaledivibacter</taxon>
    </lineage>
</organism>
<dbReference type="AlphaFoldDB" id="A0A1M6TLZ8"/>
<dbReference type="EMBL" id="FRAG01000097">
    <property type="protein sequence ID" value="SHK57940.1"/>
    <property type="molecule type" value="Genomic_DNA"/>
</dbReference>
<name>A0A1M6TLZ8_PARC5</name>
<dbReference type="STRING" id="1121301.SAMN02745912_03728"/>
<reference evidence="1 2" key="1">
    <citation type="submission" date="2016-11" db="EMBL/GenBank/DDBJ databases">
        <authorList>
            <person name="Jaros S."/>
            <person name="Januszkiewicz K."/>
            <person name="Wedrychowicz H."/>
        </authorList>
    </citation>
    <scope>NUCLEOTIDE SEQUENCE [LARGE SCALE GENOMIC DNA]</scope>
    <source>
        <strain evidence="1 2">DSM 15212</strain>
    </source>
</reference>
<keyword evidence="2" id="KW-1185">Reference proteome</keyword>
<accession>A0A1M6TLZ8</accession>
<protein>
    <submittedName>
        <fullName evidence="1">Uncharacterized protein</fullName>
    </submittedName>
</protein>